<dbReference type="Gene3D" id="3.30.1460.30">
    <property type="entry name" value="YgaC/TfoX-N like chaperone"/>
    <property type="match status" value="1"/>
</dbReference>
<evidence type="ECO:0000313" key="3">
    <source>
        <dbReference type="Proteomes" id="UP000245880"/>
    </source>
</evidence>
<dbReference type="RefSeq" id="WP_109672180.1">
    <property type="nucleotide sequence ID" value="NZ_QGDT01000001.1"/>
</dbReference>
<accession>A0A316AS63</accession>
<dbReference type="SUPFAM" id="SSF159894">
    <property type="entry name" value="YgaC/TfoX-N like"/>
    <property type="match status" value="1"/>
</dbReference>
<dbReference type="Proteomes" id="UP000245880">
    <property type="component" value="Unassembled WGS sequence"/>
</dbReference>
<proteinExistence type="predicted"/>
<comment type="caution">
    <text evidence="2">The sequence shown here is derived from an EMBL/GenBank/DDBJ whole genome shotgun (WGS) entry which is preliminary data.</text>
</comment>
<keyword evidence="3" id="KW-1185">Reference proteome</keyword>
<evidence type="ECO:0000313" key="2">
    <source>
        <dbReference type="EMBL" id="PWJ60104.1"/>
    </source>
</evidence>
<gene>
    <name evidence="2" type="ORF">CLV98_101280</name>
</gene>
<sequence length="121" mass="14174">MAYNEQLSERIREELAQVPLVEERYRFGGVCYMVDSKMCVGVVKDEMMCRIGPEMYEMALEKSGCREMVFNGRPMKGYVFVGVEGYRRRADFQYWIGLCLRYNPEAKQSVKKNKKWAEVSA</sequence>
<feature type="domain" description="TfoX N-terminal" evidence="1">
    <location>
        <begin position="14"/>
        <end position="100"/>
    </location>
</feature>
<reference evidence="2 3" key="1">
    <citation type="submission" date="2018-03" db="EMBL/GenBank/DDBJ databases">
        <title>Genomic Encyclopedia of Archaeal and Bacterial Type Strains, Phase II (KMG-II): from individual species to whole genera.</title>
        <authorList>
            <person name="Goeker M."/>
        </authorList>
    </citation>
    <scope>NUCLEOTIDE SEQUENCE [LARGE SCALE GENOMIC DNA]</scope>
    <source>
        <strain evidence="2 3">DSM 100346</strain>
    </source>
</reference>
<name>A0A316AS63_9BACT</name>
<dbReference type="EMBL" id="QGDT01000001">
    <property type="protein sequence ID" value="PWJ60104.1"/>
    <property type="molecule type" value="Genomic_DNA"/>
</dbReference>
<dbReference type="AlphaFoldDB" id="A0A316AS63"/>
<evidence type="ECO:0000259" key="1">
    <source>
        <dbReference type="Pfam" id="PF04993"/>
    </source>
</evidence>
<dbReference type="OrthoDB" id="214902at2"/>
<dbReference type="InterPro" id="IPR007076">
    <property type="entry name" value="TfoX_N"/>
</dbReference>
<organism evidence="2 3">
    <name type="scientific">Dyadobacter jejuensis</name>
    <dbReference type="NCBI Taxonomy" id="1082580"/>
    <lineage>
        <taxon>Bacteria</taxon>
        <taxon>Pseudomonadati</taxon>
        <taxon>Bacteroidota</taxon>
        <taxon>Cytophagia</taxon>
        <taxon>Cytophagales</taxon>
        <taxon>Spirosomataceae</taxon>
        <taxon>Dyadobacter</taxon>
    </lineage>
</organism>
<protein>
    <submittedName>
        <fullName evidence="2">TfoX-like protein</fullName>
    </submittedName>
</protein>
<dbReference type="Pfam" id="PF04993">
    <property type="entry name" value="TfoX_N"/>
    <property type="match status" value="1"/>
</dbReference>